<dbReference type="AlphaFoldDB" id="A0A8J5SKW2"/>
<sequence>MRGRTEKGRWGEVAQAQHETQGMSDYRGAKLAINYLFSGRKVREFPDLSRDRLEPYVQDTATFNGILFMPCYGLRTPRQIAIVLLPDWLQPLPGLPAVFLRRTKYVFFIHAAINETATMALSGSATPPPPVGWRLRRRRQGGRFKSST</sequence>
<reference evidence="1" key="1">
    <citation type="journal article" date="2021" name="bioRxiv">
        <title>Whole Genome Assembly and Annotation of Northern Wild Rice, Zizania palustris L., Supports a Whole Genome Duplication in the Zizania Genus.</title>
        <authorList>
            <person name="Haas M."/>
            <person name="Kono T."/>
            <person name="Macchietto M."/>
            <person name="Millas R."/>
            <person name="McGilp L."/>
            <person name="Shao M."/>
            <person name="Duquette J."/>
            <person name="Hirsch C.N."/>
            <person name="Kimball J."/>
        </authorList>
    </citation>
    <scope>NUCLEOTIDE SEQUENCE</scope>
    <source>
        <tissue evidence="1">Fresh leaf tissue</tissue>
    </source>
</reference>
<gene>
    <name evidence="1" type="ORF">GUJ93_ZPchr0006g46132</name>
</gene>
<proteinExistence type="predicted"/>
<evidence type="ECO:0000313" key="1">
    <source>
        <dbReference type="EMBL" id="KAG8071427.1"/>
    </source>
</evidence>
<dbReference type="Proteomes" id="UP000729402">
    <property type="component" value="Unassembled WGS sequence"/>
</dbReference>
<evidence type="ECO:0000313" key="2">
    <source>
        <dbReference type="Proteomes" id="UP000729402"/>
    </source>
</evidence>
<protein>
    <submittedName>
        <fullName evidence="1">Uncharacterized protein</fullName>
    </submittedName>
</protein>
<comment type="caution">
    <text evidence="1">The sequence shown here is derived from an EMBL/GenBank/DDBJ whole genome shotgun (WGS) entry which is preliminary data.</text>
</comment>
<keyword evidence="2" id="KW-1185">Reference proteome</keyword>
<accession>A0A8J5SKW2</accession>
<dbReference type="EMBL" id="JAAALK010000283">
    <property type="protein sequence ID" value="KAG8071427.1"/>
    <property type="molecule type" value="Genomic_DNA"/>
</dbReference>
<name>A0A8J5SKW2_ZIZPA</name>
<organism evidence="1 2">
    <name type="scientific">Zizania palustris</name>
    <name type="common">Northern wild rice</name>
    <dbReference type="NCBI Taxonomy" id="103762"/>
    <lineage>
        <taxon>Eukaryota</taxon>
        <taxon>Viridiplantae</taxon>
        <taxon>Streptophyta</taxon>
        <taxon>Embryophyta</taxon>
        <taxon>Tracheophyta</taxon>
        <taxon>Spermatophyta</taxon>
        <taxon>Magnoliopsida</taxon>
        <taxon>Liliopsida</taxon>
        <taxon>Poales</taxon>
        <taxon>Poaceae</taxon>
        <taxon>BOP clade</taxon>
        <taxon>Oryzoideae</taxon>
        <taxon>Oryzeae</taxon>
        <taxon>Zizaniinae</taxon>
        <taxon>Zizania</taxon>
    </lineage>
</organism>
<reference evidence="1" key="2">
    <citation type="submission" date="2021-02" db="EMBL/GenBank/DDBJ databases">
        <authorList>
            <person name="Kimball J.A."/>
            <person name="Haas M.W."/>
            <person name="Macchietto M."/>
            <person name="Kono T."/>
            <person name="Duquette J."/>
            <person name="Shao M."/>
        </authorList>
    </citation>
    <scope>NUCLEOTIDE SEQUENCE</scope>
    <source>
        <tissue evidence="1">Fresh leaf tissue</tissue>
    </source>
</reference>